<reference evidence="1" key="1">
    <citation type="journal article" date="2015" name="Proc. Natl. Acad. Sci. U.S.A.">
        <title>Networks of energetic and metabolic interactions define dynamics in microbial communities.</title>
        <authorList>
            <person name="Embree M."/>
            <person name="Liu J.K."/>
            <person name="Al-Bassam M.M."/>
            <person name="Zengler K."/>
        </authorList>
    </citation>
    <scope>NUCLEOTIDE SEQUENCE</scope>
</reference>
<evidence type="ECO:0000313" key="1">
    <source>
        <dbReference type="EMBL" id="KUG12865.1"/>
    </source>
</evidence>
<name>A0A0W8EWB5_9ZZZZ</name>
<sequence>MHREYLHEKECTGPWHEHFSLPSFFWLEKMNPDANTATISSETSRASQ</sequence>
<proteinExistence type="predicted"/>
<dbReference type="AlphaFoldDB" id="A0A0W8EWB5"/>
<gene>
    <name evidence="1" type="ORF">ASZ90_016415</name>
</gene>
<comment type="caution">
    <text evidence="1">The sequence shown here is derived from an EMBL/GenBank/DDBJ whole genome shotgun (WGS) entry which is preliminary data.</text>
</comment>
<organism evidence="1">
    <name type="scientific">hydrocarbon metagenome</name>
    <dbReference type="NCBI Taxonomy" id="938273"/>
    <lineage>
        <taxon>unclassified sequences</taxon>
        <taxon>metagenomes</taxon>
        <taxon>ecological metagenomes</taxon>
    </lineage>
</organism>
<accession>A0A0W8EWB5</accession>
<protein>
    <submittedName>
        <fullName evidence="1">Uncharacterized protein</fullName>
    </submittedName>
</protein>
<dbReference type="EMBL" id="LNQE01001722">
    <property type="protein sequence ID" value="KUG12865.1"/>
    <property type="molecule type" value="Genomic_DNA"/>
</dbReference>